<organism evidence="1 2">
    <name type="scientific">Bradyrhizobium icense</name>
    <dbReference type="NCBI Taxonomy" id="1274631"/>
    <lineage>
        <taxon>Bacteria</taxon>
        <taxon>Pseudomonadati</taxon>
        <taxon>Pseudomonadota</taxon>
        <taxon>Alphaproteobacteria</taxon>
        <taxon>Hyphomicrobiales</taxon>
        <taxon>Nitrobacteraceae</taxon>
        <taxon>Bradyrhizobium</taxon>
    </lineage>
</organism>
<name>A0A1B1UCH6_9BRAD</name>
<reference evidence="1 2" key="1">
    <citation type="submission" date="2016-07" db="EMBL/GenBank/DDBJ databases">
        <title>Complete genome sequence of Bradyrhizobium icense LMTR 13T, a potential inoculant strain isolated from lima bean (Phaseolus lunatus) in Peru.</title>
        <authorList>
            <person name="Ormeno-Orrillo E."/>
            <person name="Duran D."/>
            <person name="Rogel M.A."/>
            <person name="Rey L."/>
            <person name="Imperial J."/>
            <person name="Ruiz-Argueso T."/>
            <person name="Martinez-Romero E."/>
        </authorList>
    </citation>
    <scope>NUCLEOTIDE SEQUENCE [LARGE SCALE GENOMIC DNA]</scope>
    <source>
        <strain evidence="1 2">LMTR 13</strain>
    </source>
</reference>
<proteinExistence type="predicted"/>
<dbReference type="EMBL" id="CP016428">
    <property type="protein sequence ID" value="ANW00453.1"/>
    <property type="molecule type" value="Genomic_DNA"/>
</dbReference>
<gene>
    <name evidence="1" type="ORF">LMTR13_10020</name>
</gene>
<dbReference type="KEGG" id="bic:LMTR13_10020"/>
<protein>
    <submittedName>
        <fullName evidence="1">Uncharacterized protein</fullName>
    </submittedName>
</protein>
<dbReference type="Proteomes" id="UP000092839">
    <property type="component" value="Chromosome"/>
</dbReference>
<dbReference type="AlphaFoldDB" id="A0A1B1UCH6"/>
<evidence type="ECO:0000313" key="2">
    <source>
        <dbReference type="Proteomes" id="UP000092839"/>
    </source>
</evidence>
<evidence type="ECO:0000313" key="1">
    <source>
        <dbReference type="EMBL" id="ANW00453.1"/>
    </source>
</evidence>
<sequence length="70" mass="7576">MDVETSITTLMDRQTFKLVCDRCGSLTVALPTEAQPNPCSILKCGRCGSPRGTLQSLRDTSIQAGIRHPV</sequence>
<accession>A0A1B1UCH6</accession>
<keyword evidence="2" id="KW-1185">Reference proteome</keyword>